<dbReference type="Proteomes" id="UP000198711">
    <property type="component" value="Unassembled WGS sequence"/>
</dbReference>
<protein>
    <submittedName>
        <fullName evidence="2">Uncharacterized protein</fullName>
    </submittedName>
</protein>
<feature type="compositionally biased region" description="Basic and acidic residues" evidence="1">
    <location>
        <begin position="75"/>
        <end position="87"/>
    </location>
</feature>
<evidence type="ECO:0000256" key="1">
    <source>
        <dbReference type="SAM" id="MobiDB-lite"/>
    </source>
</evidence>
<accession>A0A8X8L9W4</accession>
<dbReference type="AlphaFoldDB" id="A0A8X8L9W4"/>
<feature type="compositionally biased region" description="Basic residues" evidence="1">
    <location>
        <begin position="58"/>
        <end position="74"/>
    </location>
</feature>
<evidence type="ECO:0000313" key="2">
    <source>
        <dbReference type="EMBL" id="SDW14576.1"/>
    </source>
</evidence>
<name>A0A8X8L9W4_9BACT</name>
<reference evidence="2 3" key="1">
    <citation type="submission" date="2016-10" db="EMBL/GenBank/DDBJ databases">
        <authorList>
            <person name="Varghese N."/>
            <person name="Submissions S."/>
        </authorList>
    </citation>
    <scope>NUCLEOTIDE SEQUENCE [LARGE SCALE GENOMIC DNA]</scope>
    <source>
        <strain evidence="2 3">DSM 25353</strain>
    </source>
</reference>
<organism evidence="2 3">
    <name type="scientific">Hydrobacter penzbergensis</name>
    <dbReference type="NCBI Taxonomy" id="1235997"/>
    <lineage>
        <taxon>Bacteria</taxon>
        <taxon>Pseudomonadati</taxon>
        <taxon>Bacteroidota</taxon>
        <taxon>Chitinophagia</taxon>
        <taxon>Chitinophagales</taxon>
        <taxon>Chitinophagaceae</taxon>
        <taxon>Hydrobacter</taxon>
    </lineage>
</organism>
<keyword evidence="3" id="KW-1185">Reference proteome</keyword>
<evidence type="ECO:0000313" key="3">
    <source>
        <dbReference type="Proteomes" id="UP000198711"/>
    </source>
</evidence>
<comment type="caution">
    <text evidence="2">The sequence shown here is derived from an EMBL/GenBank/DDBJ whole genome shotgun (WGS) entry which is preliminary data.</text>
</comment>
<sequence length="161" mass="18130">MKANRSIQLKAAFLLVVFSLNTVIGFACSVGMDLGFNTTHHHDEATQSSIHVHADGKKHQHHHQHNHKAKNHSQAHHEQKSKDDKDNCCNDGVTKFAQLEKTVPQSVNAVINPVFFAAFLSTYFDIDLLFASQVVPNIKHFVRSYHPPISDIRIAIQSFQI</sequence>
<dbReference type="RefSeq" id="WP_092721494.1">
    <property type="nucleotide sequence ID" value="NZ_FNNO01000001.1"/>
</dbReference>
<feature type="region of interest" description="Disordered" evidence="1">
    <location>
        <begin position="52"/>
        <end position="87"/>
    </location>
</feature>
<gene>
    <name evidence="2" type="ORF">SAMN05444410_101342</name>
</gene>
<dbReference type="PROSITE" id="PS51257">
    <property type="entry name" value="PROKAR_LIPOPROTEIN"/>
    <property type="match status" value="1"/>
</dbReference>
<proteinExistence type="predicted"/>
<dbReference type="EMBL" id="FNNO01000001">
    <property type="protein sequence ID" value="SDW14576.1"/>
    <property type="molecule type" value="Genomic_DNA"/>
</dbReference>